<organism evidence="2 3">
    <name type="scientific">Caenorhabditis tropicalis</name>
    <dbReference type="NCBI Taxonomy" id="1561998"/>
    <lineage>
        <taxon>Eukaryota</taxon>
        <taxon>Metazoa</taxon>
        <taxon>Ecdysozoa</taxon>
        <taxon>Nematoda</taxon>
        <taxon>Chromadorea</taxon>
        <taxon>Rhabditida</taxon>
        <taxon>Rhabditina</taxon>
        <taxon>Rhabditomorpha</taxon>
        <taxon>Rhabditoidea</taxon>
        <taxon>Rhabditidae</taxon>
        <taxon>Peloderinae</taxon>
        <taxon>Caenorhabditis</taxon>
    </lineage>
</organism>
<feature type="compositionally biased region" description="Basic and acidic residues" evidence="1">
    <location>
        <begin position="1"/>
        <end position="24"/>
    </location>
</feature>
<sequence length="168" mass="20135">MPERSSQSPKREAVRRRSTDDKKPLASRVSYVGRRKRLPVVRIQWKENNHGRRERSRNKPKRKGNKRNWKPYKGNKGRKVSEYSCCNKNKDKLHHCNSPPQQHWEGAQESGWMQRQQQLPQQQHVRYVQMPQQMPAPMIQQPMMTINPMYQQVPVMTPYPQIQFPPHF</sequence>
<feature type="compositionally biased region" description="Basic residues" evidence="1">
    <location>
        <begin position="52"/>
        <end position="78"/>
    </location>
</feature>
<keyword evidence="2" id="KW-1185">Reference proteome</keyword>
<evidence type="ECO:0000313" key="2">
    <source>
        <dbReference type="Proteomes" id="UP000095282"/>
    </source>
</evidence>
<evidence type="ECO:0000313" key="3">
    <source>
        <dbReference type="WBParaSite" id="Csp11.Scaffold628.g7214.t1"/>
    </source>
</evidence>
<proteinExistence type="predicted"/>
<reference evidence="3" key="1">
    <citation type="submission" date="2016-11" db="UniProtKB">
        <authorList>
            <consortium name="WormBaseParasite"/>
        </authorList>
    </citation>
    <scope>IDENTIFICATION</scope>
</reference>
<feature type="region of interest" description="Disordered" evidence="1">
    <location>
        <begin position="1"/>
        <end position="81"/>
    </location>
</feature>
<dbReference type="AlphaFoldDB" id="A0A1I7TLW8"/>
<dbReference type="WBParaSite" id="Csp11.Scaffold628.g7214.t1">
    <property type="protein sequence ID" value="Csp11.Scaffold628.g7214.t1"/>
    <property type="gene ID" value="Csp11.Scaffold628.g7214"/>
</dbReference>
<dbReference type="Proteomes" id="UP000095282">
    <property type="component" value="Unplaced"/>
</dbReference>
<accession>A0A1I7TLW8</accession>
<evidence type="ECO:0000256" key="1">
    <source>
        <dbReference type="SAM" id="MobiDB-lite"/>
    </source>
</evidence>
<name>A0A1I7TLW8_9PELO</name>
<protein>
    <submittedName>
        <fullName evidence="3">Female-specific protein transformer</fullName>
    </submittedName>
</protein>